<accession>A0A914CF45</accession>
<dbReference type="PANTHER" id="PTHR46060">
    <property type="entry name" value="MARINER MOS1 TRANSPOSASE-LIKE PROTEIN"/>
    <property type="match status" value="1"/>
</dbReference>
<dbReference type="GO" id="GO:0000729">
    <property type="term" value="P:DNA double-strand break processing"/>
    <property type="evidence" value="ECO:0007669"/>
    <property type="project" value="TreeGrafter"/>
</dbReference>
<dbReference type="GO" id="GO:0003690">
    <property type="term" value="F:double-stranded DNA binding"/>
    <property type="evidence" value="ECO:0007669"/>
    <property type="project" value="TreeGrafter"/>
</dbReference>
<dbReference type="Proteomes" id="UP000887540">
    <property type="component" value="Unplaced"/>
</dbReference>
<dbReference type="GO" id="GO:0000014">
    <property type="term" value="F:single-stranded DNA endodeoxyribonuclease activity"/>
    <property type="evidence" value="ECO:0007669"/>
    <property type="project" value="TreeGrafter"/>
</dbReference>
<dbReference type="GO" id="GO:0015074">
    <property type="term" value="P:DNA integration"/>
    <property type="evidence" value="ECO:0007669"/>
    <property type="project" value="TreeGrafter"/>
</dbReference>
<dbReference type="GO" id="GO:0000793">
    <property type="term" value="C:condensed chromosome"/>
    <property type="evidence" value="ECO:0007669"/>
    <property type="project" value="TreeGrafter"/>
</dbReference>
<evidence type="ECO:0000313" key="2">
    <source>
        <dbReference type="WBParaSite" id="ACRNAN_scaffold10218.g10703.t1"/>
    </source>
</evidence>
<dbReference type="WBParaSite" id="ACRNAN_scaffold10218.g10703.t1">
    <property type="protein sequence ID" value="ACRNAN_scaffold10218.g10703.t1"/>
    <property type="gene ID" value="ACRNAN_scaffold10218.g10703"/>
</dbReference>
<dbReference type="GO" id="GO:0006303">
    <property type="term" value="P:double-strand break repair via nonhomologous end joining"/>
    <property type="evidence" value="ECO:0007669"/>
    <property type="project" value="TreeGrafter"/>
</dbReference>
<dbReference type="GO" id="GO:0046975">
    <property type="term" value="F:histone H3K36 methyltransferase activity"/>
    <property type="evidence" value="ECO:0007669"/>
    <property type="project" value="TreeGrafter"/>
</dbReference>
<dbReference type="GO" id="GO:0044774">
    <property type="term" value="P:mitotic DNA integrity checkpoint signaling"/>
    <property type="evidence" value="ECO:0007669"/>
    <property type="project" value="TreeGrafter"/>
</dbReference>
<keyword evidence="1" id="KW-1185">Reference proteome</keyword>
<dbReference type="InterPro" id="IPR052709">
    <property type="entry name" value="Transposase-MT_Hybrid"/>
</dbReference>
<sequence>MPPSLFAILMSFSVREQSTKVERWFKKFKSDNTNLEDEEERGRSSDFDNAALLETVEGDESLTTRMLVEHFDVDHSTIFLVTGDESWLLFKNIKRKKVCVGQIPKGIPKDVHCKKAMWCFGGIDPALSTGRLWRMDFAIDVKHEWRIPDRNGKRQSNLNSDVYMAQLDRLEAAIKDKRSRKKNHIVFHYDNARPYVEGRIVQSINDK</sequence>
<dbReference type="PANTHER" id="PTHR46060:SF2">
    <property type="entry name" value="HISTONE-LYSINE N-METHYLTRANSFERASE SETMAR"/>
    <property type="match status" value="1"/>
</dbReference>
<dbReference type="GO" id="GO:0003697">
    <property type="term" value="F:single-stranded DNA binding"/>
    <property type="evidence" value="ECO:0007669"/>
    <property type="project" value="TreeGrafter"/>
</dbReference>
<name>A0A914CF45_9BILA</name>
<reference evidence="2" key="1">
    <citation type="submission" date="2022-11" db="UniProtKB">
        <authorList>
            <consortium name="WormBaseParasite"/>
        </authorList>
    </citation>
    <scope>IDENTIFICATION</scope>
</reference>
<protein>
    <submittedName>
        <fullName evidence="2">Transposase</fullName>
    </submittedName>
</protein>
<dbReference type="GO" id="GO:0031297">
    <property type="term" value="P:replication fork processing"/>
    <property type="evidence" value="ECO:0007669"/>
    <property type="project" value="TreeGrafter"/>
</dbReference>
<organism evidence="1 2">
    <name type="scientific">Acrobeloides nanus</name>
    <dbReference type="NCBI Taxonomy" id="290746"/>
    <lineage>
        <taxon>Eukaryota</taxon>
        <taxon>Metazoa</taxon>
        <taxon>Ecdysozoa</taxon>
        <taxon>Nematoda</taxon>
        <taxon>Chromadorea</taxon>
        <taxon>Rhabditida</taxon>
        <taxon>Tylenchina</taxon>
        <taxon>Cephalobomorpha</taxon>
        <taxon>Cephaloboidea</taxon>
        <taxon>Cephalobidae</taxon>
        <taxon>Acrobeloides</taxon>
    </lineage>
</organism>
<dbReference type="GO" id="GO:0042800">
    <property type="term" value="F:histone H3K4 methyltransferase activity"/>
    <property type="evidence" value="ECO:0007669"/>
    <property type="project" value="TreeGrafter"/>
</dbReference>
<dbReference type="InterPro" id="IPR036397">
    <property type="entry name" value="RNaseH_sf"/>
</dbReference>
<dbReference type="GO" id="GO:0044547">
    <property type="term" value="F:DNA topoisomerase binding"/>
    <property type="evidence" value="ECO:0007669"/>
    <property type="project" value="TreeGrafter"/>
</dbReference>
<evidence type="ECO:0000313" key="1">
    <source>
        <dbReference type="Proteomes" id="UP000887540"/>
    </source>
</evidence>
<dbReference type="GO" id="GO:0035861">
    <property type="term" value="C:site of double-strand break"/>
    <property type="evidence" value="ECO:0007669"/>
    <property type="project" value="TreeGrafter"/>
</dbReference>
<dbReference type="Gene3D" id="3.30.420.10">
    <property type="entry name" value="Ribonuclease H-like superfamily/Ribonuclease H"/>
    <property type="match status" value="1"/>
</dbReference>
<proteinExistence type="predicted"/>
<dbReference type="AlphaFoldDB" id="A0A914CF45"/>
<dbReference type="GO" id="GO:0005634">
    <property type="term" value="C:nucleus"/>
    <property type="evidence" value="ECO:0007669"/>
    <property type="project" value="TreeGrafter"/>
</dbReference>